<dbReference type="PANTHER" id="PTHR42872:SF6">
    <property type="entry name" value="PROTEIN-GLUTAMATE METHYLESTERASE_PROTEIN-GLUTAMINE GLUTAMINASE"/>
    <property type="match status" value="1"/>
</dbReference>
<gene>
    <name evidence="5" type="primary">cheB</name>
    <name evidence="9" type="ORF">NWT39_04905</name>
</gene>
<dbReference type="InterPro" id="IPR000673">
    <property type="entry name" value="Sig_transdc_resp-reg_Me-estase"/>
</dbReference>
<dbReference type="NCBIfam" id="NF001965">
    <property type="entry name" value="PRK00742.1"/>
    <property type="match status" value="1"/>
</dbReference>
<evidence type="ECO:0000259" key="7">
    <source>
        <dbReference type="PROSITE" id="PS50110"/>
    </source>
</evidence>
<dbReference type="InterPro" id="IPR001789">
    <property type="entry name" value="Sig_transdc_resp-reg_receiver"/>
</dbReference>
<sequence length="373" mass="40113">MTGRKMSSSATTTTSTLASNGYDKTRVMIVNDSMYMRSLFSDLISSSQRLQVSDTANDGLDALRKIRKSRPDVVLLDLEMPNMDGLSFIENIMSADPLPVVLVSSYGQRGADVVFDALEMGAVDFVPIPQDDPEKMRGLRDTLVSKIEIAAQAKNHPRLKTKAARRPEREAARRSYSSKAVAGEDSAVVVIGASTGGPGVVGEIMSRLSADLPAGILIVQHMPEGFTKSFADRLNGISKIPVREAREGDAVRAGTALLAPGDYHLLVKPSRTVELNKSPRRFGVRPAINMSMVSASQVYGRKTIGVLLTGMGHDGAFGMKMIKRKGGVTVGQDESSSVVFGMAKAAAEMDAVDRLLPAEMIPEEIERMVASIQ</sequence>
<name>A0A977NMS7_9ARCH</name>
<keyword evidence="2 5" id="KW-0145">Chemotaxis</keyword>
<dbReference type="HAMAP" id="MF_00099">
    <property type="entry name" value="CheB_chemtxs"/>
    <property type="match status" value="1"/>
</dbReference>
<dbReference type="PROSITE" id="PS50110">
    <property type="entry name" value="RESPONSE_REGULATORY"/>
    <property type="match status" value="1"/>
</dbReference>
<keyword evidence="5" id="KW-0597">Phosphoprotein</keyword>
<feature type="modified residue" description="4-aspartylphosphate" evidence="5">
    <location>
        <position position="77"/>
    </location>
</feature>
<dbReference type="InterPro" id="IPR011006">
    <property type="entry name" value="CheY-like_superfamily"/>
</dbReference>
<dbReference type="EC" id="3.5.1.44" evidence="5"/>
<feature type="domain" description="CheB-type methylesterase" evidence="8">
    <location>
        <begin position="182"/>
        <end position="372"/>
    </location>
</feature>
<comment type="similarity">
    <text evidence="5">Belongs to the CheB family.</text>
</comment>
<dbReference type="EMBL" id="CP103305">
    <property type="protein sequence ID" value="UVS70128.1"/>
    <property type="molecule type" value="Genomic_DNA"/>
</dbReference>
<dbReference type="PROSITE" id="PS50122">
    <property type="entry name" value="CHEB"/>
    <property type="match status" value="1"/>
</dbReference>
<proteinExistence type="inferred from homology"/>
<evidence type="ECO:0000256" key="1">
    <source>
        <dbReference type="ARBA" id="ARBA00022490"/>
    </source>
</evidence>
<feature type="domain" description="Response regulatory" evidence="7">
    <location>
        <begin position="26"/>
        <end position="143"/>
    </location>
</feature>
<dbReference type="GO" id="GO:0008984">
    <property type="term" value="F:protein-glutamate methylesterase activity"/>
    <property type="evidence" value="ECO:0007669"/>
    <property type="project" value="UniProtKB-UniRule"/>
</dbReference>
<evidence type="ECO:0000256" key="5">
    <source>
        <dbReference type="HAMAP-Rule" id="MF_00099"/>
    </source>
</evidence>
<dbReference type="CDD" id="cd16432">
    <property type="entry name" value="CheB_Rec"/>
    <property type="match status" value="1"/>
</dbReference>
<evidence type="ECO:0000256" key="3">
    <source>
        <dbReference type="ARBA" id="ARBA00022801"/>
    </source>
</evidence>
<comment type="PTM">
    <text evidence="5">Phosphorylated by CheA. Phosphorylation of the N-terminal regulatory domain activates the methylesterase activity.</text>
</comment>
<dbReference type="AlphaFoldDB" id="A0A977NMS7"/>
<accession>A0A977NMS7</accession>
<protein>
    <recommendedName>
        <fullName evidence="5">Protein-glutamate methylesterase/protein-glutamine glutaminase</fullName>
        <ecNumber evidence="5">3.1.1.61</ecNumber>
        <ecNumber evidence="5">3.5.1.44</ecNumber>
    </recommendedName>
</protein>
<dbReference type="InterPro" id="IPR035909">
    <property type="entry name" value="CheB_C"/>
</dbReference>
<dbReference type="Gene3D" id="3.40.50.2300">
    <property type="match status" value="1"/>
</dbReference>
<feature type="active site" evidence="5">
    <location>
        <position position="221"/>
    </location>
</feature>
<feature type="active site" evidence="5">
    <location>
        <position position="314"/>
    </location>
</feature>
<dbReference type="Proteomes" id="UP001059771">
    <property type="component" value="Chromosome"/>
</dbReference>
<dbReference type="SUPFAM" id="SSF52172">
    <property type="entry name" value="CheY-like"/>
    <property type="match status" value="1"/>
</dbReference>
<comment type="domain">
    <text evidence="5">Contains a C-terminal catalytic domain, and an N-terminal region which modulates catalytic activity.</text>
</comment>
<dbReference type="Pfam" id="PF01339">
    <property type="entry name" value="CheB_methylest"/>
    <property type="match status" value="1"/>
</dbReference>
<dbReference type="PIRSF" id="PIRSF000876">
    <property type="entry name" value="RR_chemtxs_CheB"/>
    <property type="match status" value="1"/>
</dbReference>
<organism evidence="9">
    <name type="scientific">Nitrososphaera viennensis</name>
    <dbReference type="NCBI Taxonomy" id="1034015"/>
    <lineage>
        <taxon>Archaea</taxon>
        <taxon>Nitrososphaerota</taxon>
        <taxon>Nitrososphaeria</taxon>
        <taxon>Nitrososphaerales</taxon>
        <taxon>Nitrososphaeraceae</taxon>
        <taxon>Nitrososphaera</taxon>
    </lineage>
</organism>
<dbReference type="PANTHER" id="PTHR42872">
    <property type="entry name" value="PROTEIN-GLUTAMATE METHYLESTERASE/PROTEIN-GLUTAMINE GLUTAMINASE"/>
    <property type="match status" value="1"/>
</dbReference>
<dbReference type="Gene3D" id="3.40.50.180">
    <property type="entry name" value="Methylesterase CheB, C-terminal domain"/>
    <property type="match status" value="1"/>
</dbReference>
<dbReference type="GO" id="GO:0005737">
    <property type="term" value="C:cytoplasm"/>
    <property type="evidence" value="ECO:0007669"/>
    <property type="project" value="UniProtKB-SubCell"/>
</dbReference>
<dbReference type="RefSeq" id="WP_084790625.1">
    <property type="nucleotide sequence ID" value="NZ_CP103305.1"/>
</dbReference>
<evidence type="ECO:0000256" key="2">
    <source>
        <dbReference type="ARBA" id="ARBA00022500"/>
    </source>
</evidence>
<dbReference type="GO" id="GO:0006935">
    <property type="term" value="P:chemotaxis"/>
    <property type="evidence" value="ECO:0007669"/>
    <property type="project" value="UniProtKB-UniRule"/>
</dbReference>
<dbReference type="SMART" id="SM00448">
    <property type="entry name" value="REC"/>
    <property type="match status" value="1"/>
</dbReference>
<dbReference type="SUPFAM" id="SSF52738">
    <property type="entry name" value="Methylesterase CheB, C-terminal domain"/>
    <property type="match status" value="1"/>
</dbReference>
<evidence type="ECO:0000256" key="4">
    <source>
        <dbReference type="ARBA" id="ARBA00048267"/>
    </source>
</evidence>
<dbReference type="GO" id="GO:0000156">
    <property type="term" value="F:phosphorelay response regulator activity"/>
    <property type="evidence" value="ECO:0007669"/>
    <property type="project" value="InterPro"/>
</dbReference>
<evidence type="ECO:0000259" key="8">
    <source>
        <dbReference type="PROSITE" id="PS50122"/>
    </source>
</evidence>
<dbReference type="CDD" id="cd17541">
    <property type="entry name" value="REC_CheB-like"/>
    <property type="match status" value="1"/>
</dbReference>
<reference evidence="9" key="1">
    <citation type="submission" date="2022-08" db="EMBL/GenBank/DDBJ databases">
        <title>Dynamic responses of ammonia-oxidizing microbial communities induced by reactive oxygen species (ROS) in fluctuating redox aquifers.</title>
        <authorList>
            <person name="Wang P."/>
            <person name="Wang H."/>
        </authorList>
    </citation>
    <scope>NUCLEOTIDE SEQUENCE</scope>
    <source>
        <strain evidence="9">PLX03</strain>
    </source>
</reference>
<evidence type="ECO:0000256" key="6">
    <source>
        <dbReference type="SAM" id="MobiDB-lite"/>
    </source>
</evidence>
<keyword evidence="1 5" id="KW-0963">Cytoplasm</keyword>
<feature type="region of interest" description="Disordered" evidence="6">
    <location>
        <begin position="156"/>
        <end position="177"/>
    </location>
</feature>
<dbReference type="Pfam" id="PF00072">
    <property type="entry name" value="Response_reg"/>
    <property type="match status" value="1"/>
</dbReference>
<feature type="active site" evidence="5">
    <location>
        <position position="194"/>
    </location>
</feature>
<comment type="subcellular location">
    <subcellularLocation>
        <location evidence="5">Cytoplasm</location>
    </subcellularLocation>
</comment>
<keyword evidence="3 5" id="KW-0378">Hydrolase</keyword>
<evidence type="ECO:0000313" key="9">
    <source>
        <dbReference type="EMBL" id="UVS70128.1"/>
    </source>
</evidence>
<comment type="catalytic activity">
    <reaction evidence="4 5">
        <text>[protein]-L-glutamate 5-O-methyl ester + H2O = L-glutamyl-[protein] + methanol + H(+)</text>
        <dbReference type="Rhea" id="RHEA:23236"/>
        <dbReference type="Rhea" id="RHEA-COMP:10208"/>
        <dbReference type="Rhea" id="RHEA-COMP:10311"/>
        <dbReference type="ChEBI" id="CHEBI:15377"/>
        <dbReference type="ChEBI" id="CHEBI:15378"/>
        <dbReference type="ChEBI" id="CHEBI:17790"/>
        <dbReference type="ChEBI" id="CHEBI:29973"/>
        <dbReference type="ChEBI" id="CHEBI:82795"/>
        <dbReference type="EC" id="3.1.1.61"/>
    </reaction>
</comment>
<dbReference type="GeneID" id="74946252"/>
<comment type="catalytic activity">
    <reaction evidence="5">
        <text>L-glutaminyl-[protein] + H2O = L-glutamyl-[protein] + NH4(+)</text>
        <dbReference type="Rhea" id="RHEA:16441"/>
        <dbReference type="Rhea" id="RHEA-COMP:10207"/>
        <dbReference type="Rhea" id="RHEA-COMP:10208"/>
        <dbReference type="ChEBI" id="CHEBI:15377"/>
        <dbReference type="ChEBI" id="CHEBI:28938"/>
        <dbReference type="ChEBI" id="CHEBI:29973"/>
        <dbReference type="ChEBI" id="CHEBI:30011"/>
        <dbReference type="EC" id="3.5.1.44"/>
    </reaction>
</comment>
<comment type="function">
    <text evidence="5">Involved in chemotaxis. Part of a chemotaxis signal transduction system that modulates chemotaxis in response to various stimuli. Catalyzes the demethylation of specific methylglutamate residues introduced into the chemoreceptors (methyl-accepting chemotaxis proteins or MCP) by CheR. Also mediates the irreversible deamidation of specific glutamine residues to glutamic acid.</text>
</comment>
<dbReference type="EC" id="3.1.1.61" evidence="5"/>
<dbReference type="InterPro" id="IPR008248">
    <property type="entry name" value="CheB-like"/>
</dbReference>
<dbReference type="GO" id="GO:0050568">
    <property type="term" value="F:protein-glutamine glutaminase activity"/>
    <property type="evidence" value="ECO:0007669"/>
    <property type="project" value="UniProtKB-UniRule"/>
</dbReference>